<feature type="chain" id="PRO_5029851643" evidence="1">
    <location>
        <begin position="20"/>
        <end position="383"/>
    </location>
</feature>
<keyword evidence="3" id="KW-1185">Reference proteome</keyword>
<dbReference type="AlphaFoldDB" id="A0A7J5TTW0"/>
<proteinExistence type="predicted"/>
<keyword evidence="1" id="KW-0732">Signal</keyword>
<gene>
    <name evidence="2" type="ORF">F5984_22120</name>
</gene>
<name>A0A7J5TTW0_9BACT</name>
<evidence type="ECO:0000313" key="3">
    <source>
        <dbReference type="Proteomes" id="UP000488299"/>
    </source>
</evidence>
<sequence length="383" mass="42628">MKPIFCTAVLMTVGLTAYAQVSTKVTPDTLRQRVDSIGRSAVVAPSPLVLSGYVEAYYAHDFTAPKVASERPGFLYNHRRNREVNINLAYAKLAYADGPVRANLALQAGTYAQYNYAAEQELVKTILEANAGVKLSKTGLLWFDAGIFTSHIGFESAISKDCWTLTRSLMAENSPYYLAGAKVTYNSPNNRWTVLGMVANGWQRIRKVPGRGGMAFSGQVQYRPNTRVTLNWSSFLGSDRPDSLRQGRFFNNFYAILNPTNRLGVILGFDIGTEQKPFARQAGERVAGYNVWLSPALIARYQITDKTYAAGRIEYYDDNRAVIIGIPGFQTWGYSLNYDYAIWPNALWRIEGKAYQSRTAIFESKNGLTPTNVSLTTSLAISF</sequence>
<dbReference type="InterPro" id="IPR011486">
    <property type="entry name" value="BBP2"/>
</dbReference>
<dbReference type="EMBL" id="WELI01000011">
    <property type="protein sequence ID" value="KAB7727325.1"/>
    <property type="molecule type" value="Genomic_DNA"/>
</dbReference>
<feature type="signal peptide" evidence="1">
    <location>
        <begin position="1"/>
        <end position="19"/>
    </location>
</feature>
<dbReference type="Proteomes" id="UP000488299">
    <property type="component" value="Unassembled WGS sequence"/>
</dbReference>
<comment type="caution">
    <text evidence="2">The sequence shown here is derived from an EMBL/GenBank/DDBJ whole genome shotgun (WGS) entry which is preliminary data.</text>
</comment>
<protein>
    <submittedName>
        <fullName evidence="2">Outer membrane beta-barrel protein</fullName>
    </submittedName>
</protein>
<accession>A0A7J5TTW0</accession>
<reference evidence="2 3" key="1">
    <citation type="submission" date="2019-10" db="EMBL/GenBank/DDBJ databases">
        <title>Rudanella paleaurantiibacter sp. nov., isolated from sludge.</title>
        <authorList>
            <person name="Xu S.Q."/>
        </authorList>
    </citation>
    <scope>NUCLEOTIDE SEQUENCE [LARGE SCALE GENOMIC DNA]</scope>
    <source>
        <strain evidence="2 3">HX-22-17</strain>
    </source>
</reference>
<organism evidence="2 3">
    <name type="scientific">Rudanella paleaurantiibacter</name>
    <dbReference type="NCBI Taxonomy" id="2614655"/>
    <lineage>
        <taxon>Bacteria</taxon>
        <taxon>Pseudomonadati</taxon>
        <taxon>Bacteroidota</taxon>
        <taxon>Cytophagia</taxon>
        <taxon>Cytophagales</taxon>
        <taxon>Cytophagaceae</taxon>
        <taxon>Rudanella</taxon>
    </lineage>
</organism>
<evidence type="ECO:0000313" key="2">
    <source>
        <dbReference type="EMBL" id="KAB7727325.1"/>
    </source>
</evidence>
<dbReference type="RefSeq" id="WP_152126401.1">
    <property type="nucleotide sequence ID" value="NZ_WELI01000011.1"/>
</dbReference>
<evidence type="ECO:0000256" key="1">
    <source>
        <dbReference type="SAM" id="SignalP"/>
    </source>
</evidence>
<dbReference type="Pfam" id="PF07642">
    <property type="entry name" value="BBP2"/>
    <property type="match status" value="1"/>
</dbReference>